<dbReference type="InterPro" id="IPR021109">
    <property type="entry name" value="Peptidase_aspartic_dom_sf"/>
</dbReference>
<dbReference type="CDD" id="cd01647">
    <property type="entry name" value="RT_LTR"/>
    <property type="match status" value="1"/>
</dbReference>
<sequence length="554" mass="62418">MLRACPHPGFSKLTQIDTFYNGLNEQDRDSLNAAMGGNLLSKTTIEALIKIENKPRVRYSRSKSNVSRVNMNSRDSSSKTDDRIDKLTDQILNFVEIVHKQVITPASAKAVEKTCVICGGTFLGNTMPNPKDEMKAITTRSGLAYKGPPIPTNSPLEKKKLSLPELTPTRMTLELADRSITHPKGVAEDVFIKVGKFHFPTDFVVVDFEADSIVSLILGRSFLRTDRALIDAYGEEITLRVNDESETFNLNQTMRYLSTYDANSYNSKSSNPTLVSNPSFSEETESDSFKKPIVKSSSPTLTPFGESDFFLEEIEDFLNNELISTGIENSFYDPEGDILYLEKLLNEDPFQLLLMDLKRAKKTKAKSSIEEPPELELKDPWVSPIDCVPKKGGINVLANENNKLISTMLVTGWRVCIDYKKLNDATRKDHFLLHFMDQILKRLTVNKFYCFLDGFLGYFQIPIDPQDQEKTTFTCPYGTFAYRRMPLACVMLPESLKLIGQDLSPSPRFPYGTVELSQPDGPNFKVNGHRVKHYFGGDIPSKVVPDLHTIPIDK</sequence>
<dbReference type="Gene3D" id="3.30.70.270">
    <property type="match status" value="1"/>
</dbReference>
<evidence type="ECO:0000313" key="3">
    <source>
        <dbReference type="EMBL" id="GEY81285.1"/>
    </source>
</evidence>
<dbReference type="InterPro" id="IPR000477">
    <property type="entry name" value="RT_dom"/>
</dbReference>
<evidence type="ECO:0000259" key="2">
    <source>
        <dbReference type="Pfam" id="PF00078"/>
    </source>
</evidence>
<feature type="region of interest" description="Disordered" evidence="1">
    <location>
        <begin position="60"/>
        <end position="82"/>
    </location>
</feature>
<comment type="caution">
    <text evidence="3">The sequence shown here is derived from an EMBL/GenBank/DDBJ whole genome shotgun (WGS) entry which is preliminary data.</text>
</comment>
<dbReference type="InterPro" id="IPR043502">
    <property type="entry name" value="DNA/RNA_pol_sf"/>
</dbReference>
<keyword evidence="3" id="KW-0548">Nucleotidyltransferase</keyword>
<dbReference type="Gene3D" id="2.40.70.10">
    <property type="entry name" value="Acid Proteases"/>
    <property type="match status" value="1"/>
</dbReference>
<organism evidence="3">
    <name type="scientific">Tanacetum cinerariifolium</name>
    <name type="common">Dalmatian daisy</name>
    <name type="synonym">Chrysanthemum cinerariifolium</name>
    <dbReference type="NCBI Taxonomy" id="118510"/>
    <lineage>
        <taxon>Eukaryota</taxon>
        <taxon>Viridiplantae</taxon>
        <taxon>Streptophyta</taxon>
        <taxon>Embryophyta</taxon>
        <taxon>Tracheophyta</taxon>
        <taxon>Spermatophyta</taxon>
        <taxon>Magnoliopsida</taxon>
        <taxon>eudicotyledons</taxon>
        <taxon>Gunneridae</taxon>
        <taxon>Pentapetalae</taxon>
        <taxon>asterids</taxon>
        <taxon>campanulids</taxon>
        <taxon>Asterales</taxon>
        <taxon>Asteraceae</taxon>
        <taxon>Asteroideae</taxon>
        <taxon>Anthemideae</taxon>
        <taxon>Anthemidinae</taxon>
        <taxon>Tanacetum</taxon>
    </lineage>
</organism>
<dbReference type="Pfam" id="PF00078">
    <property type="entry name" value="RVT_1"/>
    <property type="match status" value="1"/>
</dbReference>
<name>A0A699HXM6_TANCI</name>
<protein>
    <submittedName>
        <fullName evidence="3">Reverse transcriptase domain-containing protein</fullName>
    </submittedName>
</protein>
<reference evidence="3" key="1">
    <citation type="journal article" date="2019" name="Sci. Rep.">
        <title>Draft genome of Tanacetum cinerariifolium, the natural source of mosquito coil.</title>
        <authorList>
            <person name="Yamashiro T."/>
            <person name="Shiraishi A."/>
            <person name="Satake H."/>
            <person name="Nakayama K."/>
        </authorList>
    </citation>
    <scope>NUCLEOTIDE SEQUENCE</scope>
</reference>
<dbReference type="PANTHER" id="PTHR33067">
    <property type="entry name" value="RNA-DIRECTED DNA POLYMERASE-RELATED"/>
    <property type="match status" value="1"/>
</dbReference>
<feature type="domain" description="Reverse transcriptase" evidence="2">
    <location>
        <begin position="410"/>
        <end position="489"/>
    </location>
</feature>
<keyword evidence="3" id="KW-0808">Transferase</keyword>
<proteinExistence type="predicted"/>
<dbReference type="Gene3D" id="3.10.10.10">
    <property type="entry name" value="HIV Type 1 Reverse Transcriptase, subunit A, domain 1"/>
    <property type="match status" value="1"/>
</dbReference>
<feature type="compositionally biased region" description="Polar residues" evidence="1">
    <location>
        <begin position="62"/>
        <end position="75"/>
    </location>
</feature>
<dbReference type="SUPFAM" id="SSF56672">
    <property type="entry name" value="DNA/RNA polymerases"/>
    <property type="match status" value="1"/>
</dbReference>
<dbReference type="GO" id="GO:0003964">
    <property type="term" value="F:RNA-directed DNA polymerase activity"/>
    <property type="evidence" value="ECO:0007669"/>
    <property type="project" value="UniProtKB-KW"/>
</dbReference>
<keyword evidence="3" id="KW-0695">RNA-directed DNA polymerase</keyword>
<dbReference type="PANTHER" id="PTHR33067:SF35">
    <property type="entry name" value="ASPARTIC PEPTIDASE DDI1-TYPE DOMAIN-CONTAINING PROTEIN"/>
    <property type="match status" value="1"/>
</dbReference>
<evidence type="ECO:0000256" key="1">
    <source>
        <dbReference type="SAM" id="MobiDB-lite"/>
    </source>
</evidence>
<dbReference type="CDD" id="cd00303">
    <property type="entry name" value="retropepsin_like"/>
    <property type="match status" value="1"/>
</dbReference>
<accession>A0A699HXM6</accession>
<dbReference type="EMBL" id="BKCJ010212103">
    <property type="protein sequence ID" value="GEY81285.1"/>
    <property type="molecule type" value="Genomic_DNA"/>
</dbReference>
<dbReference type="AlphaFoldDB" id="A0A699HXM6"/>
<gene>
    <name evidence="3" type="ORF">Tci_453259</name>
</gene>
<dbReference type="InterPro" id="IPR043128">
    <property type="entry name" value="Rev_trsase/Diguanyl_cyclase"/>
</dbReference>